<dbReference type="AlphaFoldDB" id="A0AAV8TJ80"/>
<dbReference type="EMBL" id="JAIWQS010000005">
    <property type="protein sequence ID" value="KAJ8766224.1"/>
    <property type="molecule type" value="Genomic_DNA"/>
</dbReference>
<proteinExistence type="predicted"/>
<comment type="caution">
    <text evidence="1">The sequence shown here is derived from an EMBL/GenBank/DDBJ whole genome shotgun (WGS) entry which is preliminary data.</text>
</comment>
<evidence type="ECO:0000313" key="1">
    <source>
        <dbReference type="EMBL" id="KAJ8766224.1"/>
    </source>
</evidence>
<dbReference type="Proteomes" id="UP001159364">
    <property type="component" value="Linkage Group LG05"/>
</dbReference>
<sequence length="81" mass="9055">MVKRNYLLPCKPACRGLALCLSYNCPCYHGELPPLLADNIPGPPTFLSPPFWLSLSSADSVLHNLFQCWSSKHEREGVCFC</sequence>
<evidence type="ECO:0008006" key="3">
    <source>
        <dbReference type="Google" id="ProtNLM"/>
    </source>
</evidence>
<reference evidence="1 2" key="1">
    <citation type="submission" date="2021-09" db="EMBL/GenBank/DDBJ databases">
        <title>Genomic insights and catalytic innovation underlie evolution of tropane alkaloids biosynthesis.</title>
        <authorList>
            <person name="Wang Y.-J."/>
            <person name="Tian T."/>
            <person name="Huang J.-P."/>
            <person name="Huang S.-X."/>
        </authorList>
    </citation>
    <scope>NUCLEOTIDE SEQUENCE [LARGE SCALE GENOMIC DNA]</scope>
    <source>
        <strain evidence="1">KIB-2018</strain>
        <tissue evidence="1">Leaf</tissue>
    </source>
</reference>
<protein>
    <recommendedName>
        <fullName evidence="3">Secreted protein</fullName>
    </recommendedName>
</protein>
<gene>
    <name evidence="1" type="ORF">K2173_022283</name>
</gene>
<evidence type="ECO:0000313" key="2">
    <source>
        <dbReference type="Proteomes" id="UP001159364"/>
    </source>
</evidence>
<organism evidence="1 2">
    <name type="scientific">Erythroxylum novogranatense</name>
    <dbReference type="NCBI Taxonomy" id="1862640"/>
    <lineage>
        <taxon>Eukaryota</taxon>
        <taxon>Viridiplantae</taxon>
        <taxon>Streptophyta</taxon>
        <taxon>Embryophyta</taxon>
        <taxon>Tracheophyta</taxon>
        <taxon>Spermatophyta</taxon>
        <taxon>Magnoliopsida</taxon>
        <taxon>eudicotyledons</taxon>
        <taxon>Gunneridae</taxon>
        <taxon>Pentapetalae</taxon>
        <taxon>rosids</taxon>
        <taxon>fabids</taxon>
        <taxon>Malpighiales</taxon>
        <taxon>Erythroxylaceae</taxon>
        <taxon>Erythroxylum</taxon>
    </lineage>
</organism>
<name>A0AAV8TJ80_9ROSI</name>
<accession>A0AAV8TJ80</accession>
<keyword evidence="2" id="KW-1185">Reference proteome</keyword>